<keyword evidence="2" id="KW-1185">Reference proteome</keyword>
<comment type="caution">
    <text evidence="1">The sequence shown here is derived from an EMBL/GenBank/DDBJ whole genome shotgun (WGS) entry which is preliminary data.</text>
</comment>
<evidence type="ECO:0000313" key="1">
    <source>
        <dbReference type="EMBL" id="KAG7378091.1"/>
    </source>
</evidence>
<organism evidence="1 2">
    <name type="scientific">Phytophthora pseudosyringae</name>
    <dbReference type="NCBI Taxonomy" id="221518"/>
    <lineage>
        <taxon>Eukaryota</taxon>
        <taxon>Sar</taxon>
        <taxon>Stramenopiles</taxon>
        <taxon>Oomycota</taxon>
        <taxon>Peronosporomycetes</taxon>
        <taxon>Peronosporales</taxon>
        <taxon>Peronosporaceae</taxon>
        <taxon>Phytophthora</taxon>
    </lineage>
</organism>
<gene>
    <name evidence="1" type="ORF">PHYPSEUDO_010563</name>
</gene>
<dbReference type="AlphaFoldDB" id="A0A8T1VAK2"/>
<proteinExistence type="predicted"/>
<evidence type="ECO:0000313" key="2">
    <source>
        <dbReference type="Proteomes" id="UP000694044"/>
    </source>
</evidence>
<name>A0A8T1VAK2_9STRA</name>
<dbReference type="Proteomes" id="UP000694044">
    <property type="component" value="Unassembled WGS sequence"/>
</dbReference>
<reference evidence="1" key="1">
    <citation type="submission" date="2021-02" db="EMBL/GenBank/DDBJ databases">
        <authorList>
            <person name="Palmer J.M."/>
        </authorList>
    </citation>
    <scope>NUCLEOTIDE SEQUENCE</scope>
    <source>
        <strain evidence="1">SCRP734</strain>
    </source>
</reference>
<accession>A0A8T1VAK2</accession>
<protein>
    <submittedName>
        <fullName evidence="1">Uncharacterized protein</fullName>
    </submittedName>
</protein>
<sequence>MKDDELLNAVFRFKHKTPSDRQEAATCVAFAKRFASFVADVEVEDVPEHQCGREEPLADDRVVPASTFAVHEGKVLQQLCQRLTASGGRHKRGDVWYDPWLPKYGCVVQRTQKSATSVKIEVVFVDSWERELRFLSTGECVHSAVPRTDHTLHCADLDSELEATFSAVFASQLREAELQGVREKCSEERVGAPEDAAVHSCSRETHCSCVDGRPPPPLWAP</sequence>
<dbReference type="EMBL" id="JAGDFM010000454">
    <property type="protein sequence ID" value="KAG7378091.1"/>
    <property type="molecule type" value="Genomic_DNA"/>
</dbReference>
<dbReference type="OrthoDB" id="163848at2759"/>